<dbReference type="RefSeq" id="XP_052131848.1">
    <property type="nucleotide sequence ID" value="XM_052275888.1"/>
</dbReference>
<comment type="similarity">
    <text evidence="1 4">Belongs to the heat shock protein 70 family.</text>
</comment>
<proteinExistence type="inferred from homology"/>
<evidence type="ECO:0000313" key="7">
    <source>
        <dbReference type="RefSeq" id="XP_052131848.1"/>
    </source>
</evidence>
<keyword evidence="2 4" id="KW-0547">Nucleotide-binding</keyword>
<evidence type="ECO:0000313" key="6">
    <source>
        <dbReference type="Proteomes" id="UP000504606"/>
    </source>
</evidence>
<dbReference type="Gene3D" id="3.30.30.30">
    <property type="match status" value="1"/>
</dbReference>
<reference evidence="7" key="1">
    <citation type="journal article" date="2018" name="Proc. Natl. Acad. Sci. U.S.A.">
        <title>Phylogenomics and the evolution of hemipteroid insects.</title>
        <authorList>
            <person name="Johnson K.P."/>
            <person name="Dietrich C.H."/>
            <person name="Friedrich F."/>
            <person name="Beutel R.G."/>
            <person name="Wipfler B."/>
            <person name="Peters R.S."/>
            <person name="Allen J.M."/>
            <person name="Petersen M."/>
            <person name="Donath A."/>
            <person name="Walden K.K."/>
            <person name="Kozlov A.M."/>
            <person name="Podsiadlowski L."/>
            <person name="Mayer C."/>
            <person name="Meusemann K."/>
            <person name="Vasilikopoulos A."/>
            <person name="Waterhouse R.M."/>
            <person name="Cameron S.L."/>
            <person name="Weirauch C."/>
            <person name="Swanson D.R."/>
            <person name="Percy D.M."/>
            <person name="Hardy N.B."/>
            <person name="Terry I."/>
            <person name="Liu S."/>
            <person name="Zhou X."/>
            <person name="Misof B."/>
            <person name="Robertson H.M."/>
            <person name="Yoshizawa K."/>
        </authorList>
    </citation>
    <scope>NUCLEOTIDE SEQUENCE</scope>
    <source>
        <tissue evidence="7">Whole organism</tissue>
    </source>
</reference>
<sequence length="649" mass="70238">MFLAQSVPCAVLTVPPYFTAAQREATRSAGARAGLRVLQLLEEPEAALAAYALDATKAVLVLHVGGRSLHAWVRPRGGQAVCRHEPWGGSLFDRRLAEHLEKELLRGHRGVTRLDAASALELRALSETTKRKLSAMAEVTVSNYFSRLNMQFKSTVSRACFESLCADLFAKIVAVARDALRAAGVPNVDEVVLTGGSARTPRLRAMVKEAFKLEPRLTVNPDEVVAHGAALHAAKLTGEGAAGREVVLKEEATPSSSSRASPARGAPPPRTTQTPEGAKRKAQGPPIGIDLGTTYSVVAVCKKRKVDVIANDCGSRTTPSVVGFLDGDSFVGEAAKDLPAANRVFDAKRLIGRSWKDLDVQADRKHWPFEVLEDRGVPKVRTRVSSRKEMFAPEEISAMVLRSLKESAENFLGAAVSKAVITVPAYFNERQRQATVDAGKIAGLEVMSIINEPTAAAIAYGLDKVSDARRTVFIFDLGGGTFDVSVMTIKGAEFTVLASDGDCHLGGQDFDVRLADHFMKDIHAKHGIPQMDMQAMQDLRAACELSKRKLSSLAEASTTLFFSRYDMRYTASITRARFEDLCADLFNKTMLISKRVLNAAHLRPGDVDEVVLVGGSTRIPKVRSLLSAMFGGRELRQSINPDEAVAYGA</sequence>
<accession>A0A9C6XUR8</accession>
<evidence type="ECO:0000256" key="2">
    <source>
        <dbReference type="ARBA" id="ARBA00022741"/>
    </source>
</evidence>
<organism evidence="6 7">
    <name type="scientific">Frankliniella occidentalis</name>
    <name type="common">Western flower thrips</name>
    <name type="synonym">Euthrips occidentalis</name>
    <dbReference type="NCBI Taxonomy" id="133901"/>
    <lineage>
        <taxon>Eukaryota</taxon>
        <taxon>Metazoa</taxon>
        <taxon>Ecdysozoa</taxon>
        <taxon>Arthropoda</taxon>
        <taxon>Hexapoda</taxon>
        <taxon>Insecta</taxon>
        <taxon>Pterygota</taxon>
        <taxon>Neoptera</taxon>
        <taxon>Paraneoptera</taxon>
        <taxon>Thysanoptera</taxon>
        <taxon>Terebrantia</taxon>
        <taxon>Thripoidea</taxon>
        <taxon>Thripidae</taxon>
        <taxon>Frankliniella</taxon>
    </lineage>
</organism>
<dbReference type="OrthoDB" id="7441839at2759"/>
<dbReference type="AlphaFoldDB" id="A0A9C6XUR8"/>
<evidence type="ECO:0000256" key="1">
    <source>
        <dbReference type="ARBA" id="ARBA00007381"/>
    </source>
</evidence>
<dbReference type="FunFam" id="3.90.640.10:FF:000003">
    <property type="entry name" value="Molecular chaperone DnaK"/>
    <property type="match status" value="1"/>
</dbReference>
<evidence type="ECO:0000256" key="3">
    <source>
        <dbReference type="ARBA" id="ARBA00022840"/>
    </source>
</evidence>
<reference evidence="7" key="2">
    <citation type="submission" date="2025-08" db="UniProtKB">
        <authorList>
            <consortium name="RefSeq"/>
        </authorList>
    </citation>
    <scope>IDENTIFICATION</scope>
    <source>
        <tissue evidence="7">Whole organism</tissue>
    </source>
</reference>
<dbReference type="GO" id="GO:0140662">
    <property type="term" value="F:ATP-dependent protein folding chaperone"/>
    <property type="evidence" value="ECO:0007669"/>
    <property type="project" value="InterPro"/>
</dbReference>
<dbReference type="FunFam" id="3.30.420.40:FF:000004">
    <property type="entry name" value="Molecular chaperone DnaK"/>
    <property type="match status" value="1"/>
</dbReference>
<dbReference type="PROSITE" id="PS00297">
    <property type="entry name" value="HSP70_1"/>
    <property type="match status" value="1"/>
</dbReference>
<dbReference type="SUPFAM" id="SSF53067">
    <property type="entry name" value="Actin-like ATPase domain"/>
    <property type="match status" value="4"/>
</dbReference>
<dbReference type="PRINTS" id="PR00301">
    <property type="entry name" value="HEATSHOCK70"/>
</dbReference>
<dbReference type="InterPro" id="IPR013126">
    <property type="entry name" value="Hsp_70_fam"/>
</dbReference>
<dbReference type="PROSITE" id="PS00329">
    <property type="entry name" value="HSP70_2"/>
    <property type="match status" value="1"/>
</dbReference>
<gene>
    <name evidence="7" type="primary">LOC113213412</name>
</gene>
<protein>
    <submittedName>
        <fullName evidence="7">Heat shock 70 kDa protein-like</fullName>
    </submittedName>
</protein>
<feature type="non-terminal residue" evidence="7">
    <location>
        <position position="649"/>
    </location>
</feature>
<dbReference type="Pfam" id="PF00012">
    <property type="entry name" value="HSP70"/>
    <property type="match status" value="2"/>
</dbReference>
<evidence type="ECO:0000256" key="5">
    <source>
        <dbReference type="SAM" id="MobiDB-lite"/>
    </source>
</evidence>
<evidence type="ECO:0000256" key="4">
    <source>
        <dbReference type="RuleBase" id="RU003322"/>
    </source>
</evidence>
<dbReference type="Gene3D" id="3.30.420.40">
    <property type="match status" value="3"/>
</dbReference>
<keyword evidence="6" id="KW-1185">Reference proteome</keyword>
<keyword evidence="3 4" id="KW-0067">ATP-binding</keyword>
<dbReference type="InterPro" id="IPR018181">
    <property type="entry name" value="Heat_shock_70_CS"/>
</dbReference>
<dbReference type="FunFam" id="3.30.30.30:FF:000001">
    <property type="entry name" value="heat shock 70 kDa protein-like"/>
    <property type="match status" value="1"/>
</dbReference>
<dbReference type="InterPro" id="IPR043129">
    <property type="entry name" value="ATPase_NBD"/>
</dbReference>
<dbReference type="PANTHER" id="PTHR19375">
    <property type="entry name" value="HEAT SHOCK PROTEIN 70KDA"/>
    <property type="match status" value="1"/>
</dbReference>
<dbReference type="FunFam" id="3.30.420.40:FF:000028">
    <property type="entry name" value="heat shock 70 kDa protein-like"/>
    <property type="match status" value="1"/>
</dbReference>
<dbReference type="Gene3D" id="3.90.640.10">
    <property type="entry name" value="Actin, Chain A, domain 4"/>
    <property type="match status" value="2"/>
</dbReference>
<dbReference type="GO" id="GO:0005524">
    <property type="term" value="F:ATP binding"/>
    <property type="evidence" value="ECO:0007669"/>
    <property type="project" value="UniProtKB-KW"/>
</dbReference>
<dbReference type="Proteomes" id="UP000504606">
    <property type="component" value="Unplaced"/>
</dbReference>
<feature type="compositionally biased region" description="Low complexity" evidence="5">
    <location>
        <begin position="253"/>
        <end position="264"/>
    </location>
</feature>
<dbReference type="CDD" id="cd24028">
    <property type="entry name" value="ASKHA_NBD_HSP70_HSPA1-like"/>
    <property type="match status" value="1"/>
</dbReference>
<dbReference type="PROSITE" id="PS01036">
    <property type="entry name" value="HSP70_3"/>
    <property type="match status" value="1"/>
</dbReference>
<dbReference type="GeneID" id="113213412"/>
<dbReference type="GO" id="GO:0006950">
    <property type="term" value="P:response to stress"/>
    <property type="evidence" value="ECO:0007669"/>
    <property type="project" value="UniProtKB-ARBA"/>
</dbReference>
<dbReference type="KEGG" id="foc:113213412"/>
<name>A0A9C6XUR8_FRAOC</name>
<feature type="region of interest" description="Disordered" evidence="5">
    <location>
        <begin position="250"/>
        <end position="287"/>
    </location>
</feature>